<protein>
    <submittedName>
        <fullName evidence="1">Uncharacterized protein</fullName>
    </submittedName>
</protein>
<organism evidence="1 2">
    <name type="scientific">Rangifer tarandus platyrhynchus</name>
    <name type="common">Svalbard reindeer</name>
    <dbReference type="NCBI Taxonomy" id="3082113"/>
    <lineage>
        <taxon>Eukaryota</taxon>
        <taxon>Metazoa</taxon>
        <taxon>Chordata</taxon>
        <taxon>Craniata</taxon>
        <taxon>Vertebrata</taxon>
        <taxon>Euteleostomi</taxon>
        <taxon>Mammalia</taxon>
        <taxon>Eutheria</taxon>
        <taxon>Laurasiatheria</taxon>
        <taxon>Artiodactyla</taxon>
        <taxon>Ruminantia</taxon>
        <taxon>Pecora</taxon>
        <taxon>Cervidae</taxon>
        <taxon>Odocoileinae</taxon>
        <taxon>Rangifer</taxon>
    </lineage>
</organism>
<proteinExistence type="predicted"/>
<evidence type="ECO:0000313" key="2">
    <source>
        <dbReference type="Proteomes" id="UP001162501"/>
    </source>
</evidence>
<dbReference type="Proteomes" id="UP001162501">
    <property type="component" value="Chromosome 27"/>
</dbReference>
<reference evidence="1" key="2">
    <citation type="submission" date="2025-03" db="EMBL/GenBank/DDBJ databases">
        <authorList>
            <consortium name="ELIXIR-Norway"/>
            <consortium name="Elixir Norway"/>
        </authorList>
    </citation>
    <scope>NUCLEOTIDE SEQUENCE</scope>
</reference>
<accession>A0AC59ZBF4</accession>
<sequence>MSGSRSLVDPQVRARAVGIPPAWRTRREMPAELTEAKGSGKRWEALLGVLPSASLLRANSNPQLQQAQIVSPPPPYPRRLPPRLPATPPLLLSCGPRIGEADTLPVAQRLWGPAPHGSCPGTSAFSITLLEGPILQARSSAHRSATVLPWQRPGLTACA</sequence>
<name>A0AC59ZBF4_RANTA</name>
<evidence type="ECO:0000313" key="1">
    <source>
        <dbReference type="EMBL" id="CAN0358743.1"/>
    </source>
</evidence>
<gene>
    <name evidence="1" type="ORF">MRATA1EN22A_LOCUS16439</name>
</gene>
<reference evidence="1" key="1">
    <citation type="submission" date="2023-05" db="EMBL/GenBank/DDBJ databases">
        <authorList>
            <consortium name="ELIXIR-Norway"/>
        </authorList>
    </citation>
    <scope>NUCLEOTIDE SEQUENCE</scope>
</reference>
<dbReference type="EMBL" id="OX596111">
    <property type="protein sequence ID" value="CAN0358743.1"/>
    <property type="molecule type" value="Genomic_DNA"/>
</dbReference>